<protein>
    <submittedName>
        <fullName evidence="1">Uncharacterized protein</fullName>
    </submittedName>
</protein>
<reference evidence="1 2" key="1">
    <citation type="journal article" date="2014" name="Nat. Commun.">
        <title>Klebsormidium flaccidum genome reveals primary factors for plant terrestrial adaptation.</title>
        <authorList>
            <person name="Hori K."/>
            <person name="Maruyama F."/>
            <person name="Fujisawa T."/>
            <person name="Togashi T."/>
            <person name="Yamamoto N."/>
            <person name="Seo M."/>
            <person name="Sato S."/>
            <person name="Yamada T."/>
            <person name="Mori H."/>
            <person name="Tajima N."/>
            <person name="Moriyama T."/>
            <person name="Ikeuchi M."/>
            <person name="Watanabe M."/>
            <person name="Wada H."/>
            <person name="Kobayashi K."/>
            <person name="Saito M."/>
            <person name="Masuda T."/>
            <person name="Sasaki-Sekimoto Y."/>
            <person name="Mashiguchi K."/>
            <person name="Awai K."/>
            <person name="Shimojima M."/>
            <person name="Masuda S."/>
            <person name="Iwai M."/>
            <person name="Nobusawa T."/>
            <person name="Narise T."/>
            <person name="Kondo S."/>
            <person name="Saito H."/>
            <person name="Sato R."/>
            <person name="Murakawa M."/>
            <person name="Ihara Y."/>
            <person name="Oshima-Yamada Y."/>
            <person name="Ohtaka K."/>
            <person name="Satoh M."/>
            <person name="Sonobe K."/>
            <person name="Ishii M."/>
            <person name="Ohtani R."/>
            <person name="Kanamori-Sato M."/>
            <person name="Honoki R."/>
            <person name="Miyazaki D."/>
            <person name="Mochizuki H."/>
            <person name="Umetsu J."/>
            <person name="Higashi K."/>
            <person name="Shibata D."/>
            <person name="Kamiya Y."/>
            <person name="Sato N."/>
            <person name="Nakamura Y."/>
            <person name="Tabata S."/>
            <person name="Ida S."/>
            <person name="Kurokawa K."/>
            <person name="Ohta H."/>
        </authorList>
    </citation>
    <scope>NUCLEOTIDE SEQUENCE [LARGE SCALE GENOMIC DNA]</scope>
    <source>
        <strain evidence="1 2">NIES-2285</strain>
    </source>
</reference>
<evidence type="ECO:0000313" key="2">
    <source>
        <dbReference type="Proteomes" id="UP000054558"/>
    </source>
</evidence>
<dbReference type="SUPFAM" id="SSF53335">
    <property type="entry name" value="S-adenosyl-L-methionine-dependent methyltransferases"/>
    <property type="match status" value="1"/>
</dbReference>
<dbReference type="Proteomes" id="UP000054558">
    <property type="component" value="Unassembled WGS sequence"/>
</dbReference>
<sequence>MNTKSPNVSHINADGGDLETEELLTIVRDLGEQIDNLEEVPDAAKEHRDDINGGRRDLPVWVKVEMQGLFKPLSKDFATSNDNFQLERGTIEAVRALVRAGQNMVDVGACVGGYTALFARAVGPTGRVLAVEANPRLAGLLARSVEESLAVKVENKAVGDGDRKIPVTLV</sequence>
<dbReference type="InterPro" id="IPR029063">
    <property type="entry name" value="SAM-dependent_MTases_sf"/>
</dbReference>
<gene>
    <name evidence="1" type="ORF">KFL_004740060</name>
</gene>
<proteinExistence type="predicted"/>
<dbReference type="Gene3D" id="3.40.50.150">
    <property type="entry name" value="Vaccinia Virus protein VP39"/>
    <property type="match status" value="1"/>
</dbReference>
<name>A0A1Y1IJQ1_KLENI</name>
<evidence type="ECO:0000313" key="1">
    <source>
        <dbReference type="EMBL" id="GAQ88966.1"/>
    </source>
</evidence>
<dbReference type="AlphaFoldDB" id="A0A1Y1IJQ1"/>
<dbReference type="NCBIfam" id="TIGR01444">
    <property type="entry name" value="fkbM_fam"/>
    <property type="match status" value="1"/>
</dbReference>
<keyword evidence="2" id="KW-1185">Reference proteome</keyword>
<dbReference type="EMBL" id="DF237423">
    <property type="protein sequence ID" value="GAQ88966.1"/>
    <property type="molecule type" value="Genomic_DNA"/>
</dbReference>
<organism evidence="1 2">
    <name type="scientific">Klebsormidium nitens</name>
    <name type="common">Green alga</name>
    <name type="synonym">Ulothrix nitens</name>
    <dbReference type="NCBI Taxonomy" id="105231"/>
    <lineage>
        <taxon>Eukaryota</taxon>
        <taxon>Viridiplantae</taxon>
        <taxon>Streptophyta</taxon>
        <taxon>Klebsormidiophyceae</taxon>
        <taxon>Klebsormidiales</taxon>
        <taxon>Klebsormidiaceae</taxon>
        <taxon>Klebsormidium</taxon>
    </lineage>
</organism>
<dbReference type="Pfam" id="PF01135">
    <property type="entry name" value="PCMT"/>
    <property type="match status" value="1"/>
</dbReference>
<dbReference type="InterPro" id="IPR006342">
    <property type="entry name" value="FkbM_mtfrase"/>
</dbReference>
<dbReference type="OrthoDB" id="5835829at2759"/>
<accession>A0A1Y1IJQ1</accession>